<evidence type="ECO:0000313" key="3">
    <source>
        <dbReference type="Proteomes" id="UP000199228"/>
    </source>
</evidence>
<dbReference type="STRING" id="1732.SAMN02910417_02474"/>
<protein>
    <recommendedName>
        <fullName evidence="4">DUF4190 domain-containing protein</fullName>
    </recommendedName>
</protein>
<dbReference type="Proteomes" id="UP000199228">
    <property type="component" value="Unassembled WGS sequence"/>
</dbReference>
<evidence type="ECO:0000313" key="2">
    <source>
        <dbReference type="EMBL" id="SDB33366.1"/>
    </source>
</evidence>
<reference evidence="2 3" key="1">
    <citation type="submission" date="2016-10" db="EMBL/GenBank/DDBJ databases">
        <authorList>
            <person name="de Groot N.N."/>
        </authorList>
    </citation>
    <scope>NUCLEOTIDE SEQUENCE [LARGE SCALE GENOMIC DNA]</scope>
    <source>
        <strain evidence="2 3">DSM 3217</strain>
    </source>
</reference>
<accession>A0A1G6CKH9</accession>
<sequence length="100" mass="10730">MNAALALSVVGLVTCCCVYTSFICGALAIIFAFLSKGNQDRLAPMARRSVMIAVISYVFAGVVIALSLASIISHYGSLSYIVENYDAIYQDLLNQAQTLQ</sequence>
<keyword evidence="1" id="KW-0812">Transmembrane</keyword>
<keyword evidence="1" id="KW-0472">Membrane</keyword>
<evidence type="ECO:0000256" key="1">
    <source>
        <dbReference type="SAM" id="Phobius"/>
    </source>
</evidence>
<keyword evidence="1" id="KW-1133">Transmembrane helix</keyword>
<dbReference type="AlphaFoldDB" id="A0A1G6CKH9"/>
<gene>
    <name evidence="2" type="ORF">SAMN02910417_02474</name>
</gene>
<dbReference type="EMBL" id="FMXR01000021">
    <property type="protein sequence ID" value="SDB33366.1"/>
    <property type="molecule type" value="Genomic_DNA"/>
</dbReference>
<feature type="transmembrane region" description="Helical" evidence="1">
    <location>
        <begin position="54"/>
        <end position="75"/>
    </location>
</feature>
<evidence type="ECO:0008006" key="4">
    <source>
        <dbReference type="Google" id="ProtNLM"/>
    </source>
</evidence>
<feature type="transmembrane region" description="Helical" evidence="1">
    <location>
        <begin position="6"/>
        <end position="34"/>
    </location>
</feature>
<name>A0A1G6CKH9_EUBOX</name>
<keyword evidence="3" id="KW-1185">Reference proteome</keyword>
<proteinExistence type="predicted"/>
<organism evidence="2 3">
    <name type="scientific">Eubacterium oxidoreducens</name>
    <dbReference type="NCBI Taxonomy" id="1732"/>
    <lineage>
        <taxon>Bacteria</taxon>
        <taxon>Bacillati</taxon>
        <taxon>Bacillota</taxon>
        <taxon>Clostridia</taxon>
        <taxon>Eubacteriales</taxon>
        <taxon>Eubacteriaceae</taxon>
        <taxon>Eubacterium</taxon>
    </lineage>
</organism>